<dbReference type="PATRIC" id="fig|52689.4.peg.119"/>
<name>A0A0L6U208_9FIRM</name>
<dbReference type="Pfam" id="PF13275">
    <property type="entry name" value="S4_2"/>
    <property type="match status" value="1"/>
</dbReference>
<dbReference type="PROSITE" id="PS50889">
    <property type="entry name" value="S4"/>
    <property type="match status" value="1"/>
</dbReference>
<dbReference type="GO" id="GO:0003723">
    <property type="term" value="F:RNA binding"/>
    <property type="evidence" value="ECO:0007669"/>
    <property type="project" value="UniProtKB-KW"/>
</dbReference>
<evidence type="ECO:0000256" key="1">
    <source>
        <dbReference type="PROSITE-ProRule" id="PRU00182"/>
    </source>
</evidence>
<evidence type="ECO:0000313" key="3">
    <source>
        <dbReference type="Proteomes" id="UP000036873"/>
    </source>
</evidence>
<dbReference type="AlphaFoldDB" id="A0A0L6U208"/>
<organism evidence="2 3">
    <name type="scientific">Acetobacterium bakii</name>
    <dbReference type="NCBI Taxonomy" id="52689"/>
    <lineage>
        <taxon>Bacteria</taxon>
        <taxon>Bacillati</taxon>
        <taxon>Bacillota</taxon>
        <taxon>Clostridia</taxon>
        <taxon>Eubacteriales</taxon>
        <taxon>Eubacteriaceae</taxon>
        <taxon>Acetobacterium</taxon>
    </lineage>
</organism>
<dbReference type="EMBL" id="LGYO01000011">
    <property type="protein sequence ID" value="KNZ42553.1"/>
    <property type="molecule type" value="Genomic_DNA"/>
</dbReference>
<reference evidence="3" key="1">
    <citation type="submission" date="2015-07" db="EMBL/GenBank/DDBJ databases">
        <title>Draft genome sequence of Acetobacterium bakii DSM 8293, a potential psychrophilic chemical producer through syngas fermentation.</title>
        <authorList>
            <person name="Song Y."/>
            <person name="Hwang S."/>
            <person name="Cho B.-K."/>
        </authorList>
    </citation>
    <scope>NUCLEOTIDE SEQUENCE [LARGE SCALE GENOMIC DNA]</scope>
    <source>
        <strain evidence="3">DSM 8239</strain>
    </source>
</reference>
<dbReference type="SUPFAM" id="SSF55174">
    <property type="entry name" value="Alpha-L RNA-binding motif"/>
    <property type="match status" value="1"/>
</dbReference>
<accession>A0A0L6U208</accession>
<gene>
    <name evidence="2" type="ORF">AKG39_05195</name>
</gene>
<dbReference type="CDD" id="cd00165">
    <property type="entry name" value="S4"/>
    <property type="match status" value="1"/>
</dbReference>
<proteinExistence type="predicted"/>
<protein>
    <submittedName>
        <fullName evidence="2">RNA-binding protein</fullName>
    </submittedName>
</protein>
<evidence type="ECO:0000313" key="2">
    <source>
        <dbReference type="EMBL" id="KNZ42553.1"/>
    </source>
</evidence>
<dbReference type="RefSeq" id="WP_050739308.1">
    <property type="nucleotide sequence ID" value="NZ_RXYC01000010.1"/>
</dbReference>
<dbReference type="STRING" id="52689.AKG39_05195"/>
<dbReference type="InterPro" id="IPR036986">
    <property type="entry name" value="S4_RNA-bd_sf"/>
</dbReference>
<dbReference type="Proteomes" id="UP000036873">
    <property type="component" value="Unassembled WGS sequence"/>
</dbReference>
<sequence>MQIIEINTEYIKMDQLIKFAGIVVNGSDAKFMIADGLVRVNGELCTQRGKKIRNGDIVEIQDFDTLEVKGPLS</sequence>
<dbReference type="Gene3D" id="3.10.290.10">
    <property type="entry name" value="RNA-binding S4 domain"/>
    <property type="match status" value="1"/>
</dbReference>
<comment type="caution">
    <text evidence="2">The sequence shown here is derived from an EMBL/GenBank/DDBJ whole genome shotgun (WGS) entry which is preliminary data.</text>
</comment>
<dbReference type="OrthoDB" id="9811532at2"/>
<keyword evidence="1" id="KW-0694">RNA-binding</keyword>
<keyword evidence="3" id="KW-1185">Reference proteome</keyword>